<proteinExistence type="predicted"/>
<evidence type="ECO:0000313" key="1">
    <source>
        <dbReference type="EMBL" id="KEO45362.1"/>
    </source>
</evidence>
<dbReference type="EMBL" id="JJMT01000011">
    <property type="protein sequence ID" value="KEO45362.1"/>
    <property type="molecule type" value="Genomic_DNA"/>
</dbReference>
<reference evidence="1 2" key="1">
    <citation type="submission" date="2014-04" db="EMBL/GenBank/DDBJ databases">
        <title>Variable characteristics of bacteriocin-producing Streptococcus salivarius strains isolated from Malaysian subjects.</title>
        <authorList>
            <person name="Philip K."/>
            <person name="Barbour A."/>
        </authorList>
    </citation>
    <scope>NUCLEOTIDE SEQUENCE [LARGE SCALE GENOMIC DNA]</scope>
    <source>
        <strain evidence="1 2">NU10</strain>
    </source>
</reference>
<name>A0A074IYJ5_STRSL</name>
<evidence type="ECO:0000313" key="2">
    <source>
        <dbReference type="Proteomes" id="UP000027855"/>
    </source>
</evidence>
<gene>
    <name evidence="1" type="ORF">DL07_01380</name>
</gene>
<protein>
    <submittedName>
        <fullName evidence="1">Uncharacterized protein</fullName>
    </submittedName>
</protein>
<sequence>MTNQACLLSLIIRFEVKATAKVTDKNNEFINFLVLDEEIFNWNQVMRILAIETCFKLTFNTANGHLRFITVGVRFSIPNLSATSTSEIPAVI</sequence>
<accession>A0A074IYJ5</accession>
<dbReference type="Proteomes" id="UP000027855">
    <property type="component" value="Unassembled WGS sequence"/>
</dbReference>
<organism evidence="1 2">
    <name type="scientific">Streptococcus salivarius</name>
    <dbReference type="NCBI Taxonomy" id="1304"/>
    <lineage>
        <taxon>Bacteria</taxon>
        <taxon>Bacillati</taxon>
        <taxon>Bacillota</taxon>
        <taxon>Bacilli</taxon>
        <taxon>Lactobacillales</taxon>
        <taxon>Streptococcaceae</taxon>
        <taxon>Streptococcus</taxon>
    </lineage>
</organism>
<comment type="caution">
    <text evidence="1">The sequence shown here is derived from an EMBL/GenBank/DDBJ whole genome shotgun (WGS) entry which is preliminary data.</text>
</comment>
<dbReference type="AlphaFoldDB" id="A0A074IYJ5"/>